<evidence type="ECO:0000256" key="1">
    <source>
        <dbReference type="SAM" id="Phobius"/>
    </source>
</evidence>
<keyword evidence="1" id="KW-1133">Transmembrane helix</keyword>
<organism evidence="2 3">
    <name type="scientific">Danaus chrysippus</name>
    <name type="common">African queen</name>
    <dbReference type="NCBI Taxonomy" id="151541"/>
    <lineage>
        <taxon>Eukaryota</taxon>
        <taxon>Metazoa</taxon>
        <taxon>Ecdysozoa</taxon>
        <taxon>Arthropoda</taxon>
        <taxon>Hexapoda</taxon>
        <taxon>Insecta</taxon>
        <taxon>Pterygota</taxon>
        <taxon>Neoptera</taxon>
        <taxon>Endopterygota</taxon>
        <taxon>Lepidoptera</taxon>
        <taxon>Glossata</taxon>
        <taxon>Ditrysia</taxon>
        <taxon>Papilionoidea</taxon>
        <taxon>Nymphalidae</taxon>
        <taxon>Danainae</taxon>
        <taxon>Danaini</taxon>
        <taxon>Danaina</taxon>
        <taxon>Danaus</taxon>
        <taxon>Anosia</taxon>
    </lineage>
</organism>
<reference evidence="2" key="1">
    <citation type="submission" date="2021-09" db="EMBL/GenBank/DDBJ databases">
        <authorList>
            <person name="Martin H S."/>
        </authorList>
    </citation>
    <scope>NUCLEOTIDE SEQUENCE</scope>
</reference>
<dbReference type="OrthoDB" id="6133115at2759"/>
<feature type="transmembrane region" description="Helical" evidence="1">
    <location>
        <begin position="82"/>
        <end position="102"/>
    </location>
</feature>
<keyword evidence="1" id="KW-0472">Membrane</keyword>
<comment type="caution">
    <text evidence="2">The sequence shown here is derived from an EMBL/GenBank/DDBJ whole genome shotgun (WGS) entry which is preliminary data.</text>
</comment>
<keyword evidence="1" id="KW-0812">Transmembrane</keyword>
<dbReference type="EMBL" id="CAKASE010000077">
    <property type="protein sequence ID" value="CAG9578213.1"/>
    <property type="molecule type" value="Genomic_DNA"/>
</dbReference>
<dbReference type="Proteomes" id="UP000789524">
    <property type="component" value="Unassembled WGS sequence"/>
</dbReference>
<gene>
    <name evidence="2" type="ORF">DCHRY22_LOCUS12648</name>
</gene>
<name>A0A8J2RDJ7_9NEOP</name>
<dbReference type="AlphaFoldDB" id="A0A8J2RDJ7"/>
<evidence type="ECO:0000313" key="3">
    <source>
        <dbReference type="Proteomes" id="UP000789524"/>
    </source>
</evidence>
<proteinExistence type="predicted"/>
<keyword evidence="3" id="KW-1185">Reference proteome</keyword>
<accession>A0A8J2RDJ7</accession>
<protein>
    <submittedName>
        <fullName evidence="2">(African queen) hypothetical protein</fullName>
    </submittedName>
</protein>
<sequence>MSCPQTLRQALVLTGLALSSMSDGFIFGQMSGMINVLREDDSPIFLSEDDVSWIGAITGVLQFLDIKLAAKMFSIIGYHGVFFCHSVLAFALVVTGLALASLSEGYIFGQMSGMINMLRADDSPITLSENEVSWIDQ</sequence>
<evidence type="ECO:0000313" key="2">
    <source>
        <dbReference type="EMBL" id="CAG9578213.1"/>
    </source>
</evidence>